<proteinExistence type="predicted"/>
<evidence type="ECO:0000313" key="1">
    <source>
        <dbReference type="EMBL" id="MBD2861480.1"/>
    </source>
</evidence>
<gene>
    <name evidence="1" type="ORF">IDH45_05690</name>
</gene>
<dbReference type="Pfam" id="PF04074">
    <property type="entry name" value="DUF386"/>
    <property type="match status" value="1"/>
</dbReference>
<evidence type="ECO:0000313" key="2">
    <source>
        <dbReference type="Proteomes" id="UP000639396"/>
    </source>
</evidence>
<dbReference type="Gene3D" id="2.60.120.370">
    <property type="entry name" value="YhcH/YjgK/YiaL"/>
    <property type="match status" value="1"/>
</dbReference>
<reference evidence="1" key="1">
    <citation type="submission" date="2020-09" db="EMBL/GenBank/DDBJ databases">
        <title>A novel bacterium of genus Paenibacillus, isolated from South China Sea.</title>
        <authorList>
            <person name="Huang H."/>
            <person name="Mo K."/>
            <person name="Hu Y."/>
        </authorList>
    </citation>
    <scope>NUCLEOTIDE SEQUENCE</scope>
    <source>
        <strain evidence="1">IB182363</strain>
    </source>
</reference>
<keyword evidence="2" id="KW-1185">Reference proteome</keyword>
<dbReference type="AlphaFoldDB" id="A0A927C569"/>
<accession>A0A927C569</accession>
<dbReference type="EMBL" id="JACXJA010000006">
    <property type="protein sequence ID" value="MBD2861480.1"/>
    <property type="molecule type" value="Genomic_DNA"/>
</dbReference>
<protein>
    <submittedName>
        <fullName evidence="1">YhcH/YjgK/YiaL family protein</fullName>
    </submittedName>
</protein>
<dbReference type="GO" id="GO:0005829">
    <property type="term" value="C:cytosol"/>
    <property type="evidence" value="ECO:0007669"/>
    <property type="project" value="TreeGrafter"/>
</dbReference>
<dbReference type="RefSeq" id="WP_190925545.1">
    <property type="nucleotide sequence ID" value="NZ_JACXJA010000006.1"/>
</dbReference>
<dbReference type="SUPFAM" id="SSF51197">
    <property type="entry name" value="Clavaminate synthase-like"/>
    <property type="match status" value="1"/>
</dbReference>
<dbReference type="PANTHER" id="PTHR34986:SF1">
    <property type="entry name" value="PROTEIN YIAL"/>
    <property type="match status" value="1"/>
</dbReference>
<dbReference type="Proteomes" id="UP000639396">
    <property type="component" value="Unassembled WGS sequence"/>
</dbReference>
<dbReference type="InterPro" id="IPR037012">
    <property type="entry name" value="NanQ/TabA/YiaL_sf"/>
</dbReference>
<dbReference type="PANTHER" id="PTHR34986">
    <property type="entry name" value="EVOLVED BETA-GALACTOSIDASE SUBUNIT BETA"/>
    <property type="match status" value="1"/>
</dbReference>
<sequence>MFWGHIDNWEAEKAMWPAALQQAMEHIRSLDFDQVPDGKYELDGRRMHASIKTTTTRAAADQNAESHRTYIDIQYVISGEEKIGVVPWRSLLQVARDDLDTRDVAFYDKVEQELWLHQKPGMYAVFFPADVHRPCCSVNTEGPVRRMVIKIDRRLLVGEEQ</sequence>
<dbReference type="NCBIfam" id="TIGR00022">
    <property type="entry name" value="YhcH/YjgK/YiaL family protein"/>
    <property type="match status" value="1"/>
</dbReference>
<dbReference type="InterPro" id="IPR004375">
    <property type="entry name" value="NanQ/TabA/YiaL"/>
</dbReference>
<comment type="caution">
    <text evidence="1">The sequence shown here is derived from an EMBL/GenBank/DDBJ whole genome shotgun (WGS) entry which is preliminary data.</text>
</comment>
<name>A0A927C569_9BACL</name>
<organism evidence="1 2">
    <name type="scientific">Paenibacillus oceani</name>
    <dbReference type="NCBI Taxonomy" id="2772510"/>
    <lineage>
        <taxon>Bacteria</taxon>
        <taxon>Bacillati</taxon>
        <taxon>Bacillota</taxon>
        <taxon>Bacilli</taxon>
        <taxon>Bacillales</taxon>
        <taxon>Paenibacillaceae</taxon>
        <taxon>Paenibacillus</taxon>
    </lineage>
</organism>